<dbReference type="SUPFAM" id="SSF52540">
    <property type="entry name" value="P-loop containing nucleoside triphosphate hydrolases"/>
    <property type="match status" value="1"/>
</dbReference>
<keyword evidence="2 12" id="KW-0639">Primosome</keyword>
<keyword evidence="9" id="KW-0413">Isomerase</keyword>
<evidence type="ECO:0000256" key="8">
    <source>
        <dbReference type="ARBA" id="ARBA00023125"/>
    </source>
</evidence>
<dbReference type="PROSITE" id="PS51199">
    <property type="entry name" value="SF4_HELICASE"/>
    <property type="match status" value="1"/>
</dbReference>
<name>A0A0G1QDR1_9BACT</name>
<protein>
    <recommendedName>
        <fullName evidence="11 12">Replicative DNA helicase</fullName>
        <ecNumber evidence="11 12">5.6.2.3</ecNumber>
    </recommendedName>
</protein>
<dbReference type="Gene3D" id="3.40.50.300">
    <property type="entry name" value="P-loop containing nucleotide triphosphate hydrolases"/>
    <property type="match status" value="1"/>
</dbReference>
<reference evidence="14 15" key="1">
    <citation type="journal article" date="2015" name="Nature">
        <title>rRNA introns, odd ribosomes, and small enigmatic genomes across a large radiation of phyla.</title>
        <authorList>
            <person name="Brown C.T."/>
            <person name="Hug L.A."/>
            <person name="Thomas B.C."/>
            <person name="Sharon I."/>
            <person name="Castelle C.J."/>
            <person name="Singh A."/>
            <person name="Wilkins M.J."/>
            <person name="Williams K.H."/>
            <person name="Banfield J.F."/>
        </authorList>
    </citation>
    <scope>NUCLEOTIDE SEQUENCE [LARGE SCALE GENOMIC DNA]</scope>
</reference>
<keyword evidence="6 12" id="KW-0347">Helicase</keyword>
<dbReference type="InterPro" id="IPR027417">
    <property type="entry name" value="P-loop_NTPase"/>
</dbReference>
<evidence type="ECO:0000313" key="14">
    <source>
        <dbReference type="EMBL" id="KKU43104.1"/>
    </source>
</evidence>
<dbReference type="CDD" id="cd00984">
    <property type="entry name" value="DnaB_C"/>
    <property type="match status" value="1"/>
</dbReference>
<dbReference type="PATRIC" id="fig|1618335.3.peg.416"/>
<keyword evidence="8 12" id="KW-0238">DNA-binding</keyword>
<dbReference type="NCBIfam" id="NF004384">
    <property type="entry name" value="PRK05748.1"/>
    <property type="match status" value="1"/>
</dbReference>
<accession>A0A0G1QDR1</accession>
<evidence type="ECO:0000256" key="2">
    <source>
        <dbReference type="ARBA" id="ARBA00022515"/>
    </source>
</evidence>
<dbReference type="FunFam" id="3.40.50.300:FF:000076">
    <property type="entry name" value="Replicative DNA helicase"/>
    <property type="match status" value="1"/>
</dbReference>
<dbReference type="PANTHER" id="PTHR30153">
    <property type="entry name" value="REPLICATIVE DNA HELICASE DNAB"/>
    <property type="match status" value="1"/>
</dbReference>
<dbReference type="AlphaFoldDB" id="A0A0G1QDR1"/>
<dbReference type="InterPro" id="IPR016136">
    <property type="entry name" value="DNA_helicase_N/primase_C"/>
</dbReference>
<comment type="caution">
    <text evidence="14">The sequence shown here is derived from an EMBL/GenBank/DDBJ whole genome shotgun (WGS) entry which is preliminary data.</text>
</comment>
<comment type="similarity">
    <text evidence="1 12">Belongs to the helicase family. DnaB subfamily.</text>
</comment>
<dbReference type="GO" id="GO:0043139">
    <property type="term" value="F:5'-3' DNA helicase activity"/>
    <property type="evidence" value="ECO:0007669"/>
    <property type="project" value="UniProtKB-EC"/>
</dbReference>
<dbReference type="EMBL" id="LCMV01000036">
    <property type="protein sequence ID" value="KKU43104.1"/>
    <property type="molecule type" value="Genomic_DNA"/>
</dbReference>
<dbReference type="InterPro" id="IPR007693">
    <property type="entry name" value="DNA_helicase_DnaB-like_N"/>
</dbReference>
<dbReference type="Proteomes" id="UP000034487">
    <property type="component" value="Unassembled WGS sequence"/>
</dbReference>
<dbReference type="Gene3D" id="1.10.860.10">
    <property type="entry name" value="DNAb Helicase, Chain A"/>
    <property type="match status" value="1"/>
</dbReference>
<comment type="function">
    <text evidence="12">The main replicative DNA helicase, it participates in initiation and elongation during chromosome replication. Travels ahead of the DNA replisome, separating dsDNA into templates for DNA synthesis. A processive ATP-dependent 5'-3' DNA helicase it has DNA-dependent ATPase activity.</text>
</comment>
<comment type="catalytic activity">
    <reaction evidence="10 12">
        <text>ATP + H2O = ADP + phosphate + H(+)</text>
        <dbReference type="Rhea" id="RHEA:13065"/>
        <dbReference type="ChEBI" id="CHEBI:15377"/>
        <dbReference type="ChEBI" id="CHEBI:15378"/>
        <dbReference type="ChEBI" id="CHEBI:30616"/>
        <dbReference type="ChEBI" id="CHEBI:43474"/>
        <dbReference type="ChEBI" id="CHEBI:456216"/>
        <dbReference type="EC" id="5.6.2.3"/>
    </reaction>
</comment>
<dbReference type="GO" id="GO:0005524">
    <property type="term" value="F:ATP binding"/>
    <property type="evidence" value="ECO:0007669"/>
    <property type="project" value="UniProtKB-UniRule"/>
</dbReference>
<dbReference type="GO" id="GO:0003677">
    <property type="term" value="F:DNA binding"/>
    <property type="evidence" value="ECO:0007669"/>
    <property type="project" value="UniProtKB-UniRule"/>
</dbReference>
<dbReference type="FunFam" id="1.10.860.10:FF:000001">
    <property type="entry name" value="Replicative DNA helicase"/>
    <property type="match status" value="1"/>
</dbReference>
<evidence type="ECO:0000256" key="9">
    <source>
        <dbReference type="ARBA" id="ARBA00023235"/>
    </source>
</evidence>
<dbReference type="InterPro" id="IPR007692">
    <property type="entry name" value="DNA_helicase_DnaB"/>
</dbReference>
<dbReference type="Pfam" id="PF00772">
    <property type="entry name" value="DnaB"/>
    <property type="match status" value="1"/>
</dbReference>
<evidence type="ECO:0000313" key="15">
    <source>
        <dbReference type="Proteomes" id="UP000034487"/>
    </source>
</evidence>
<dbReference type="SUPFAM" id="SSF48024">
    <property type="entry name" value="N-terminal domain of DnaB helicase"/>
    <property type="match status" value="1"/>
</dbReference>
<gene>
    <name evidence="14" type="ORF">UX60_C0036G0003</name>
</gene>
<proteinExistence type="inferred from homology"/>
<dbReference type="GO" id="GO:0006269">
    <property type="term" value="P:DNA replication, synthesis of primer"/>
    <property type="evidence" value="ECO:0007669"/>
    <property type="project" value="UniProtKB-UniRule"/>
</dbReference>
<feature type="domain" description="SF4 helicase" evidence="13">
    <location>
        <begin position="178"/>
        <end position="445"/>
    </location>
</feature>
<dbReference type="GO" id="GO:1990077">
    <property type="term" value="C:primosome complex"/>
    <property type="evidence" value="ECO:0007669"/>
    <property type="project" value="UniProtKB-UniRule"/>
</dbReference>
<evidence type="ECO:0000256" key="5">
    <source>
        <dbReference type="ARBA" id="ARBA00022801"/>
    </source>
</evidence>
<evidence type="ECO:0000256" key="12">
    <source>
        <dbReference type="RuleBase" id="RU362085"/>
    </source>
</evidence>
<dbReference type="PANTHER" id="PTHR30153:SF2">
    <property type="entry name" value="REPLICATIVE DNA HELICASE"/>
    <property type="match status" value="1"/>
</dbReference>
<evidence type="ECO:0000256" key="10">
    <source>
        <dbReference type="ARBA" id="ARBA00048954"/>
    </source>
</evidence>
<evidence type="ECO:0000256" key="1">
    <source>
        <dbReference type="ARBA" id="ARBA00008428"/>
    </source>
</evidence>
<dbReference type="GO" id="GO:0005829">
    <property type="term" value="C:cytosol"/>
    <property type="evidence" value="ECO:0007669"/>
    <property type="project" value="TreeGrafter"/>
</dbReference>
<sequence length="450" mass="50480">MDKNIGKLPPQNLEAESAVLGAVLVNKEAMDKVADILISEDFYSQANQIIFRAVLRLYEKRSPIDLVTLTNELEGVKELDQIGGPAYLADLVNSVPTALHVIHYAEIVGQKSVLRRILNAGQKIAELGYDEDKEVQIIMDEEEQALFNVSRKMVSDNFLPISDILAASFDRIDRLHREKGLLRGVTSGFKELDNKLSGFQPSDLIILAARPSVGKTALALNFALNAAVKAKVPVGFFSMEQSREQIVDRLLCAQAMVDGWKLRTGNLSESDFPAIGMAMGTLAEAPIFIDDSPILTPIEIRTRARRLMAENKLGLIIVDYLQLLEGRRSYGENNRVQEVSDISRSLKAIARELNVPVIALSQLSRAVESREKKMPQLSDLRDSGSLEQDADVVMFLYREDYYDKETERRGIVDVLIRKHRNGPIGEVELLFKTEQARFYDIDRKKVQIKP</sequence>
<evidence type="ECO:0000256" key="11">
    <source>
        <dbReference type="NCBIfam" id="TIGR00665"/>
    </source>
</evidence>
<evidence type="ECO:0000256" key="4">
    <source>
        <dbReference type="ARBA" id="ARBA00022741"/>
    </source>
</evidence>
<keyword evidence="4 12" id="KW-0547">Nucleotide-binding</keyword>
<evidence type="ECO:0000259" key="13">
    <source>
        <dbReference type="PROSITE" id="PS51199"/>
    </source>
</evidence>
<dbReference type="InterPro" id="IPR007694">
    <property type="entry name" value="DNA_helicase_DnaB-like_C"/>
</dbReference>
<dbReference type="Pfam" id="PF03796">
    <property type="entry name" value="DnaB_C"/>
    <property type="match status" value="1"/>
</dbReference>
<evidence type="ECO:0000256" key="6">
    <source>
        <dbReference type="ARBA" id="ARBA00022806"/>
    </source>
</evidence>
<keyword evidence="3 12" id="KW-0235">DNA replication</keyword>
<dbReference type="NCBIfam" id="TIGR00665">
    <property type="entry name" value="DnaB"/>
    <property type="match status" value="1"/>
</dbReference>
<dbReference type="GO" id="GO:0016887">
    <property type="term" value="F:ATP hydrolysis activity"/>
    <property type="evidence" value="ECO:0007669"/>
    <property type="project" value="RHEA"/>
</dbReference>
<dbReference type="InterPro" id="IPR036185">
    <property type="entry name" value="DNA_heli_DnaB-like_N_sf"/>
</dbReference>
<dbReference type="EC" id="5.6.2.3" evidence="11 12"/>
<evidence type="ECO:0000256" key="7">
    <source>
        <dbReference type="ARBA" id="ARBA00022840"/>
    </source>
</evidence>
<evidence type="ECO:0000256" key="3">
    <source>
        <dbReference type="ARBA" id="ARBA00022705"/>
    </source>
</evidence>
<organism evidence="14 15">
    <name type="scientific">Berkelbacteria bacterium GW2011_GWA2_46_7</name>
    <dbReference type="NCBI Taxonomy" id="1618335"/>
    <lineage>
        <taxon>Bacteria</taxon>
        <taxon>Candidatus Berkelbacteria</taxon>
    </lineage>
</organism>
<dbReference type="GO" id="GO:0042802">
    <property type="term" value="F:identical protein binding"/>
    <property type="evidence" value="ECO:0007669"/>
    <property type="project" value="UniProtKB-ARBA"/>
</dbReference>
<keyword evidence="7 12" id="KW-0067">ATP-binding</keyword>
<keyword evidence="5 12" id="KW-0378">Hydrolase</keyword>